<evidence type="ECO:0000313" key="1">
    <source>
        <dbReference type="EMBL" id="GEU78454.1"/>
    </source>
</evidence>
<proteinExistence type="predicted"/>
<gene>
    <name evidence="1" type="ORF">Tci_050432</name>
</gene>
<protein>
    <submittedName>
        <fullName evidence="1">Nonaspanin</fullName>
    </submittedName>
</protein>
<name>A0A6L2N1P0_TANCI</name>
<organism evidence="1">
    <name type="scientific">Tanacetum cinerariifolium</name>
    <name type="common">Dalmatian daisy</name>
    <name type="synonym">Chrysanthemum cinerariifolium</name>
    <dbReference type="NCBI Taxonomy" id="118510"/>
    <lineage>
        <taxon>Eukaryota</taxon>
        <taxon>Viridiplantae</taxon>
        <taxon>Streptophyta</taxon>
        <taxon>Embryophyta</taxon>
        <taxon>Tracheophyta</taxon>
        <taxon>Spermatophyta</taxon>
        <taxon>Magnoliopsida</taxon>
        <taxon>eudicotyledons</taxon>
        <taxon>Gunneridae</taxon>
        <taxon>Pentapetalae</taxon>
        <taxon>asterids</taxon>
        <taxon>campanulids</taxon>
        <taxon>Asterales</taxon>
        <taxon>Asteraceae</taxon>
        <taxon>Asteroideae</taxon>
        <taxon>Anthemideae</taxon>
        <taxon>Anthemidinae</taxon>
        <taxon>Tanacetum</taxon>
    </lineage>
</organism>
<reference evidence="1" key="1">
    <citation type="journal article" date="2019" name="Sci. Rep.">
        <title>Draft genome of Tanacetum cinerariifolium, the natural source of mosquito coil.</title>
        <authorList>
            <person name="Yamashiro T."/>
            <person name="Shiraishi A."/>
            <person name="Satake H."/>
            <person name="Nakayama K."/>
        </authorList>
    </citation>
    <scope>NUCLEOTIDE SEQUENCE</scope>
</reference>
<sequence>MDLSAFIHVVDPTKVKAAEREHAEEEARLLNSTIGRVVPLLPVAPDHAKNIETGLVTRVKIIATENVIAERPKRPRKKRQAVTDISGYFHPPKKLKGDYRTSGGVATSGKPLFVLKELLTYSMLNVEVGVAVVATLPLVTSSVSATLEHDSGVPTDSIAGLNLRTICASIRFIISLDSSHHSSTNSSGAEGDSIIRSIVIPPVMTEAVVTSHAVNALSVSKTSTKVTSQVHASMFHDSDSAETMKTDAMEFNVGTARQACLNAEVRMRTEYCLSVRKRLESECEKQADLLKGKDDKVENLKIHLLLKETEAAEAACLYAQVSAVEATEKMHATEIDALKQRNVVLENEKDSLDGKVLEGWSYGLGACDGDYMFRPSRLAISHAIETGMQDGLSAAIVHGKERRSLADVAAYNLDAKTDYNSALQRFREVDFPFLSELSSHKNSSVEDIMNLLRLEDQVVMGENSLSFALSVTHSGVKMIRENVMAKRSVPPVTIEDYEIVGMDGPENAQGNVASFHAVEFKMEELGYSPGTGLAIPLIYGITFLRSCPVACVSYSHI</sequence>
<accession>A0A6L2N1P0</accession>
<dbReference type="AlphaFoldDB" id="A0A6L2N1P0"/>
<dbReference type="EMBL" id="BKCJ010007676">
    <property type="protein sequence ID" value="GEU78454.1"/>
    <property type="molecule type" value="Genomic_DNA"/>
</dbReference>
<comment type="caution">
    <text evidence="1">The sequence shown here is derived from an EMBL/GenBank/DDBJ whole genome shotgun (WGS) entry which is preliminary data.</text>
</comment>